<evidence type="ECO:0000256" key="3">
    <source>
        <dbReference type="ARBA" id="ARBA00012054"/>
    </source>
</evidence>
<organism evidence="10 11">
    <name type="scientific">Euzebyella saccharophila</name>
    <dbReference type="NCBI Taxonomy" id="679664"/>
    <lineage>
        <taxon>Bacteria</taxon>
        <taxon>Pseudomonadati</taxon>
        <taxon>Bacteroidota</taxon>
        <taxon>Flavobacteriia</taxon>
        <taxon>Flavobacteriales</taxon>
        <taxon>Flavobacteriaceae</taxon>
        <taxon>Euzebyella</taxon>
    </lineage>
</organism>
<evidence type="ECO:0000256" key="1">
    <source>
        <dbReference type="ARBA" id="ARBA00004761"/>
    </source>
</evidence>
<proteinExistence type="inferred from homology"/>
<keyword evidence="6 9" id="KW-0418">Kinase</keyword>
<keyword evidence="11" id="KW-1185">Reference proteome</keyword>
<dbReference type="RefSeq" id="WP_192461719.1">
    <property type="nucleotide sequence ID" value="NZ_JACYFJ010000002.1"/>
</dbReference>
<dbReference type="EMBL" id="JBHSAW010000010">
    <property type="protein sequence ID" value="MFC4096994.1"/>
    <property type="molecule type" value="Genomic_DNA"/>
</dbReference>
<keyword evidence="7 9" id="KW-0067">ATP-binding</keyword>
<protein>
    <recommendedName>
        <fullName evidence="3 9">Gluconokinase</fullName>
        <ecNumber evidence="3 9">2.7.1.12</ecNumber>
    </recommendedName>
</protein>
<dbReference type="Proteomes" id="UP001595814">
    <property type="component" value="Unassembled WGS sequence"/>
</dbReference>
<dbReference type="NCBIfam" id="TIGR01313">
    <property type="entry name" value="therm_gnt_kin"/>
    <property type="match status" value="1"/>
</dbReference>
<comment type="similarity">
    <text evidence="2 9">Belongs to the gluconokinase GntK/GntV family.</text>
</comment>
<dbReference type="Gene3D" id="3.40.50.300">
    <property type="entry name" value="P-loop containing nucleotide triphosphate hydrolases"/>
    <property type="match status" value="1"/>
</dbReference>
<dbReference type="PANTHER" id="PTHR43442:SF3">
    <property type="entry name" value="GLUCONOKINASE-RELATED"/>
    <property type="match status" value="1"/>
</dbReference>
<dbReference type="InterPro" id="IPR027417">
    <property type="entry name" value="P-loop_NTPase"/>
</dbReference>
<keyword evidence="4 9" id="KW-0808">Transferase</keyword>
<evidence type="ECO:0000256" key="8">
    <source>
        <dbReference type="ARBA" id="ARBA00048090"/>
    </source>
</evidence>
<dbReference type="PANTHER" id="PTHR43442">
    <property type="entry name" value="GLUCONOKINASE-RELATED"/>
    <property type="match status" value="1"/>
</dbReference>
<evidence type="ECO:0000313" key="10">
    <source>
        <dbReference type="EMBL" id="MFC4096994.1"/>
    </source>
</evidence>
<keyword evidence="5 9" id="KW-0547">Nucleotide-binding</keyword>
<dbReference type="InterPro" id="IPR031322">
    <property type="entry name" value="Shikimate/glucono_kinase"/>
</dbReference>
<dbReference type="PRINTS" id="PR01100">
    <property type="entry name" value="SHIKIMTKNASE"/>
</dbReference>
<dbReference type="SUPFAM" id="SSF52540">
    <property type="entry name" value="P-loop containing nucleoside triphosphate hydrolases"/>
    <property type="match status" value="1"/>
</dbReference>
<comment type="caution">
    <text evidence="10">The sequence shown here is derived from an EMBL/GenBank/DDBJ whole genome shotgun (WGS) entry which is preliminary data.</text>
</comment>
<reference evidence="11" key="1">
    <citation type="journal article" date="2019" name="Int. J. Syst. Evol. Microbiol.">
        <title>The Global Catalogue of Microorganisms (GCM) 10K type strain sequencing project: providing services to taxonomists for standard genome sequencing and annotation.</title>
        <authorList>
            <consortium name="The Broad Institute Genomics Platform"/>
            <consortium name="The Broad Institute Genome Sequencing Center for Infectious Disease"/>
            <person name="Wu L."/>
            <person name="Ma J."/>
        </authorList>
    </citation>
    <scope>NUCLEOTIDE SEQUENCE [LARGE SCALE GENOMIC DNA]</scope>
    <source>
        <strain evidence="11">CECT 7477</strain>
    </source>
</reference>
<accession>A0ABV8JW05</accession>
<sequence length="165" mass="18544">MKNNPIIFVMGVSGSGKSTIGKLLAQKLNLDFFDGDDYHPKENVEKMAMGTPLTDDDRKGWLIRLNQLSHENKETGAVIACSALKHSYRKLLRDGLEEQMEFVFLKGSFELVSERLNARKGHFMPPELLRSQFEALEIPKAALTVSIEHSPEMIVDTILTKLTGK</sequence>
<dbReference type="CDD" id="cd02021">
    <property type="entry name" value="GntK"/>
    <property type="match status" value="1"/>
</dbReference>
<comment type="pathway">
    <text evidence="1">Carbohydrate acid metabolism.</text>
</comment>
<dbReference type="Pfam" id="PF01202">
    <property type="entry name" value="SKI"/>
    <property type="match status" value="1"/>
</dbReference>
<evidence type="ECO:0000256" key="4">
    <source>
        <dbReference type="ARBA" id="ARBA00022679"/>
    </source>
</evidence>
<name>A0ABV8JW05_9FLAO</name>
<evidence type="ECO:0000256" key="2">
    <source>
        <dbReference type="ARBA" id="ARBA00008420"/>
    </source>
</evidence>
<comment type="catalytic activity">
    <reaction evidence="8 9">
        <text>D-gluconate + ATP = 6-phospho-D-gluconate + ADP + H(+)</text>
        <dbReference type="Rhea" id="RHEA:19433"/>
        <dbReference type="ChEBI" id="CHEBI:15378"/>
        <dbReference type="ChEBI" id="CHEBI:18391"/>
        <dbReference type="ChEBI" id="CHEBI:30616"/>
        <dbReference type="ChEBI" id="CHEBI:58759"/>
        <dbReference type="ChEBI" id="CHEBI:456216"/>
        <dbReference type="EC" id="2.7.1.12"/>
    </reaction>
</comment>
<evidence type="ECO:0000256" key="7">
    <source>
        <dbReference type="ARBA" id="ARBA00022840"/>
    </source>
</evidence>
<evidence type="ECO:0000256" key="6">
    <source>
        <dbReference type="ARBA" id="ARBA00022777"/>
    </source>
</evidence>
<gene>
    <name evidence="10" type="ORF">ACFOUT_13985</name>
</gene>
<evidence type="ECO:0000256" key="5">
    <source>
        <dbReference type="ARBA" id="ARBA00022741"/>
    </source>
</evidence>
<evidence type="ECO:0000256" key="9">
    <source>
        <dbReference type="RuleBase" id="RU363066"/>
    </source>
</evidence>
<dbReference type="EC" id="2.7.1.12" evidence="3 9"/>
<evidence type="ECO:0000313" key="11">
    <source>
        <dbReference type="Proteomes" id="UP001595814"/>
    </source>
</evidence>
<dbReference type="InterPro" id="IPR006001">
    <property type="entry name" value="Therm_gnt_kin"/>
</dbReference>